<name>A0A9D9IVE0_9BACT</name>
<evidence type="ECO:0000259" key="2">
    <source>
        <dbReference type="Pfam" id="PF22863"/>
    </source>
</evidence>
<dbReference type="Pfam" id="PF03432">
    <property type="entry name" value="Relaxase"/>
    <property type="match status" value="1"/>
</dbReference>
<feature type="domain" description="MobA/VirD2-like nuclease" evidence="1">
    <location>
        <begin position="17"/>
        <end position="145"/>
    </location>
</feature>
<dbReference type="Proteomes" id="UP000823771">
    <property type="component" value="Unassembled WGS sequence"/>
</dbReference>
<reference evidence="3" key="2">
    <citation type="journal article" date="2021" name="PeerJ">
        <title>Extensive microbial diversity within the chicken gut microbiome revealed by metagenomics and culture.</title>
        <authorList>
            <person name="Gilroy R."/>
            <person name="Ravi A."/>
            <person name="Getino M."/>
            <person name="Pursley I."/>
            <person name="Horton D.L."/>
            <person name="Alikhan N.F."/>
            <person name="Baker D."/>
            <person name="Gharbi K."/>
            <person name="Hall N."/>
            <person name="Watson M."/>
            <person name="Adriaenssens E.M."/>
            <person name="Foster-Nyarko E."/>
            <person name="Jarju S."/>
            <person name="Secka A."/>
            <person name="Antonio M."/>
            <person name="Oren A."/>
            <person name="Chaudhuri R.R."/>
            <person name="La Ragione R."/>
            <person name="Hildebrand F."/>
            <person name="Pallen M.J."/>
        </authorList>
    </citation>
    <scope>NUCLEOTIDE SEQUENCE</scope>
    <source>
        <strain evidence="3">2478</strain>
    </source>
</reference>
<evidence type="ECO:0000259" key="1">
    <source>
        <dbReference type="Pfam" id="PF03432"/>
    </source>
</evidence>
<dbReference type="Pfam" id="PF22863">
    <property type="entry name" value="TraI_middle"/>
    <property type="match status" value="1"/>
</dbReference>
<protein>
    <submittedName>
        <fullName evidence="3">Relaxase/mobilization nuclease domain-containing protein</fullName>
    </submittedName>
</protein>
<evidence type="ECO:0000313" key="4">
    <source>
        <dbReference type="Proteomes" id="UP000823771"/>
    </source>
</evidence>
<dbReference type="EMBL" id="JADILZ010000085">
    <property type="protein sequence ID" value="MBO8479055.1"/>
    <property type="molecule type" value="Genomic_DNA"/>
</dbReference>
<feature type="domain" description="TraI-like middle" evidence="2">
    <location>
        <begin position="173"/>
        <end position="240"/>
    </location>
</feature>
<accession>A0A9D9IVE0</accession>
<gene>
    <name evidence="3" type="ORF">IAB80_09245</name>
</gene>
<dbReference type="AlphaFoldDB" id="A0A9D9IVE0"/>
<proteinExistence type="predicted"/>
<sequence>MIGKITKGSSFRGCVSYVLGKQDARLLEAEGVLADGIPAVVAGFQAQRMMNPDIRQPVGHISLSYAPEDAHRLTDGMMVLLAREYMEKMGIKDTQYIIARHHDQKHPHIHIVYNRIDNNGRTISGRNDRVRNVAVCKEMKEKYGLYFGKGKDRVRTYRLKGEDKIRYEIYHAVKDVLARTCTWSQFVDKLAGHGIQTMFKYKGKSDVVQGLSFSKDGLTFKASEIDRSFSYSKLDKQLGEGSAIGKDQDRDNRIVDVPGIDRQDLWQHGHDTSVVEGIASTVGGLFSPLPEDKDEENRNFACRKKKKKKRGMSL</sequence>
<dbReference type="InterPro" id="IPR005094">
    <property type="entry name" value="Endonuclease_MobA/VirD2"/>
</dbReference>
<evidence type="ECO:0000313" key="3">
    <source>
        <dbReference type="EMBL" id="MBO8479055.1"/>
    </source>
</evidence>
<reference evidence="3" key="1">
    <citation type="submission" date="2020-10" db="EMBL/GenBank/DDBJ databases">
        <authorList>
            <person name="Gilroy R."/>
        </authorList>
    </citation>
    <scope>NUCLEOTIDE SEQUENCE</scope>
    <source>
        <strain evidence="3">2478</strain>
    </source>
</reference>
<dbReference type="InterPro" id="IPR054462">
    <property type="entry name" value="TraI_M"/>
</dbReference>
<organism evidence="3 4">
    <name type="scientific">Candidatus Cryptobacteroides excrementipullorum</name>
    <dbReference type="NCBI Taxonomy" id="2840761"/>
    <lineage>
        <taxon>Bacteria</taxon>
        <taxon>Pseudomonadati</taxon>
        <taxon>Bacteroidota</taxon>
        <taxon>Bacteroidia</taxon>
        <taxon>Bacteroidales</taxon>
        <taxon>Candidatus Cryptobacteroides</taxon>
    </lineage>
</organism>
<comment type="caution">
    <text evidence="3">The sequence shown here is derived from an EMBL/GenBank/DDBJ whole genome shotgun (WGS) entry which is preliminary data.</text>
</comment>